<dbReference type="Pfam" id="PF12833">
    <property type="entry name" value="HTH_18"/>
    <property type="match status" value="1"/>
</dbReference>
<dbReference type="GO" id="GO:0043565">
    <property type="term" value="F:sequence-specific DNA binding"/>
    <property type="evidence" value="ECO:0007669"/>
    <property type="project" value="InterPro"/>
</dbReference>
<dbReference type="PROSITE" id="PS00041">
    <property type="entry name" value="HTH_ARAC_FAMILY_1"/>
    <property type="match status" value="1"/>
</dbReference>
<keyword evidence="4" id="KW-0472">Membrane</keyword>
<dbReference type="Proteomes" id="UP000223913">
    <property type="component" value="Unassembled WGS sequence"/>
</dbReference>
<reference evidence="6 7" key="1">
    <citation type="submission" date="2017-10" db="EMBL/GenBank/DDBJ databases">
        <title>The draft genome sequence of Lewinella nigricans NBRC 102662.</title>
        <authorList>
            <person name="Wang K."/>
        </authorList>
    </citation>
    <scope>NUCLEOTIDE SEQUENCE [LARGE SCALE GENOMIC DNA]</scope>
    <source>
        <strain evidence="6 7">NBRC 102662</strain>
    </source>
</reference>
<feature type="transmembrane region" description="Helical" evidence="4">
    <location>
        <begin position="15"/>
        <end position="36"/>
    </location>
</feature>
<feature type="transmembrane region" description="Helical" evidence="4">
    <location>
        <begin position="112"/>
        <end position="129"/>
    </location>
</feature>
<dbReference type="PANTHER" id="PTHR43280:SF29">
    <property type="entry name" value="ARAC-FAMILY TRANSCRIPTIONAL REGULATOR"/>
    <property type="match status" value="1"/>
</dbReference>
<evidence type="ECO:0000259" key="5">
    <source>
        <dbReference type="PROSITE" id="PS01124"/>
    </source>
</evidence>
<dbReference type="SUPFAM" id="SSF46689">
    <property type="entry name" value="Homeodomain-like"/>
    <property type="match status" value="1"/>
</dbReference>
<dbReference type="InterPro" id="IPR018062">
    <property type="entry name" value="HTH_AraC-typ_CS"/>
</dbReference>
<evidence type="ECO:0000313" key="6">
    <source>
        <dbReference type="EMBL" id="PHN03144.1"/>
    </source>
</evidence>
<dbReference type="PANTHER" id="PTHR43280">
    <property type="entry name" value="ARAC-FAMILY TRANSCRIPTIONAL REGULATOR"/>
    <property type="match status" value="1"/>
</dbReference>
<keyword evidence="2" id="KW-0238">DNA-binding</keyword>
<feature type="transmembrane region" description="Helical" evidence="4">
    <location>
        <begin position="83"/>
        <end position="100"/>
    </location>
</feature>
<dbReference type="InterPro" id="IPR018060">
    <property type="entry name" value="HTH_AraC"/>
</dbReference>
<proteinExistence type="predicted"/>
<dbReference type="Gene3D" id="1.10.10.60">
    <property type="entry name" value="Homeodomain-like"/>
    <property type="match status" value="2"/>
</dbReference>
<dbReference type="EMBL" id="PDUD01000034">
    <property type="protein sequence ID" value="PHN03144.1"/>
    <property type="molecule type" value="Genomic_DNA"/>
</dbReference>
<keyword evidence="3" id="KW-0804">Transcription</keyword>
<protein>
    <recommendedName>
        <fullName evidence="5">HTH araC/xylS-type domain-containing protein</fullName>
    </recommendedName>
</protein>
<evidence type="ECO:0000313" key="7">
    <source>
        <dbReference type="Proteomes" id="UP000223913"/>
    </source>
</evidence>
<feature type="transmembrane region" description="Helical" evidence="4">
    <location>
        <begin position="48"/>
        <end position="71"/>
    </location>
</feature>
<dbReference type="RefSeq" id="WP_099153584.1">
    <property type="nucleotide sequence ID" value="NZ_PDUD01000034.1"/>
</dbReference>
<organism evidence="6 7">
    <name type="scientific">Flavilitoribacter nigricans (strain ATCC 23147 / DSM 23189 / NBRC 102662 / NCIMB 1420 / SS-2)</name>
    <name type="common">Lewinella nigricans</name>
    <dbReference type="NCBI Taxonomy" id="1122177"/>
    <lineage>
        <taxon>Bacteria</taxon>
        <taxon>Pseudomonadati</taxon>
        <taxon>Bacteroidota</taxon>
        <taxon>Saprospiria</taxon>
        <taxon>Saprospirales</taxon>
        <taxon>Lewinellaceae</taxon>
        <taxon>Flavilitoribacter</taxon>
    </lineage>
</organism>
<dbReference type="AlphaFoldDB" id="A0A2D0N3R1"/>
<gene>
    <name evidence="6" type="ORF">CRP01_29130</name>
</gene>
<sequence>MFEQAFQQISIRHDVFSYLIAFGAFYGLYLAVLIFIRNRGSNNQANTLLGALLLCIGLALADLFLGYTGLMKYTIHLNDTTESLVLLMFPLVHLILLAIIRREKIQLRTHYQHFLIPVFYFLYEWLYFIQPREIKMNAHIGAFHQGEIDYIRAQWIIDPHWMWLKENFRLLIYLMGTMYLILGFRLVSRAIREGQLSLFKIRQKSKLRYVRNLILVTVLFLLAIIVVYFNYETDAGDHYIGVVLAYGVLAIGSFITSESRIFENAWIADKYETSGMASEHRTVLEKLRRLLADDPCYLQPDCSLKTLAQKLNIPANYLSQSINTELSQNFNEFINTYRIEAAQLRLLDPDYQHLNIEGIGNSVGFRSKSAFYAAFKKQTQLTPSQFVKQQRG</sequence>
<keyword evidence="7" id="KW-1185">Reference proteome</keyword>
<dbReference type="SMART" id="SM00342">
    <property type="entry name" value="HTH_ARAC"/>
    <property type="match status" value="1"/>
</dbReference>
<keyword evidence="4" id="KW-0812">Transmembrane</keyword>
<keyword evidence="4" id="KW-1133">Transmembrane helix</keyword>
<evidence type="ECO:0000256" key="1">
    <source>
        <dbReference type="ARBA" id="ARBA00023015"/>
    </source>
</evidence>
<dbReference type="InterPro" id="IPR009057">
    <property type="entry name" value="Homeodomain-like_sf"/>
</dbReference>
<dbReference type="PROSITE" id="PS01124">
    <property type="entry name" value="HTH_ARAC_FAMILY_2"/>
    <property type="match status" value="1"/>
</dbReference>
<feature type="transmembrane region" description="Helical" evidence="4">
    <location>
        <begin position="209"/>
        <end position="231"/>
    </location>
</feature>
<evidence type="ECO:0000256" key="2">
    <source>
        <dbReference type="ARBA" id="ARBA00023125"/>
    </source>
</evidence>
<feature type="domain" description="HTH araC/xylS-type" evidence="5">
    <location>
        <begin position="285"/>
        <end position="389"/>
    </location>
</feature>
<dbReference type="GO" id="GO:0003700">
    <property type="term" value="F:DNA-binding transcription factor activity"/>
    <property type="evidence" value="ECO:0007669"/>
    <property type="project" value="InterPro"/>
</dbReference>
<keyword evidence="1" id="KW-0805">Transcription regulation</keyword>
<accession>A0A2D0N3R1</accession>
<feature type="transmembrane region" description="Helical" evidence="4">
    <location>
        <begin position="237"/>
        <end position="256"/>
    </location>
</feature>
<feature type="transmembrane region" description="Helical" evidence="4">
    <location>
        <begin position="170"/>
        <end position="188"/>
    </location>
</feature>
<dbReference type="OrthoDB" id="5492415at2"/>
<evidence type="ECO:0000256" key="4">
    <source>
        <dbReference type="SAM" id="Phobius"/>
    </source>
</evidence>
<comment type="caution">
    <text evidence="6">The sequence shown here is derived from an EMBL/GenBank/DDBJ whole genome shotgun (WGS) entry which is preliminary data.</text>
</comment>
<name>A0A2D0N3R1_FLAN2</name>
<evidence type="ECO:0000256" key="3">
    <source>
        <dbReference type="ARBA" id="ARBA00023163"/>
    </source>
</evidence>